<dbReference type="EMBL" id="BARU01009017">
    <property type="protein sequence ID" value="GAH46719.1"/>
    <property type="molecule type" value="Genomic_DNA"/>
</dbReference>
<protein>
    <submittedName>
        <fullName evidence="2">Uncharacterized protein</fullName>
    </submittedName>
</protein>
<dbReference type="InterPro" id="IPR036388">
    <property type="entry name" value="WH-like_DNA-bd_sf"/>
</dbReference>
<evidence type="ECO:0000256" key="1">
    <source>
        <dbReference type="SAM" id="MobiDB-lite"/>
    </source>
</evidence>
<feature type="non-terminal residue" evidence="2">
    <location>
        <position position="104"/>
    </location>
</feature>
<organism evidence="2">
    <name type="scientific">marine sediment metagenome</name>
    <dbReference type="NCBI Taxonomy" id="412755"/>
    <lineage>
        <taxon>unclassified sequences</taxon>
        <taxon>metagenomes</taxon>
        <taxon>ecological metagenomes</taxon>
    </lineage>
</organism>
<comment type="caution">
    <text evidence="2">The sequence shown here is derived from an EMBL/GenBank/DDBJ whole genome shotgun (WGS) entry which is preliminary data.</text>
</comment>
<accession>X1GYM1</accession>
<reference evidence="2" key="1">
    <citation type="journal article" date="2014" name="Front. Microbiol.">
        <title>High frequency of phylogenetically diverse reductive dehalogenase-homologous genes in deep subseafloor sedimentary metagenomes.</title>
        <authorList>
            <person name="Kawai M."/>
            <person name="Futagami T."/>
            <person name="Toyoda A."/>
            <person name="Takaki Y."/>
            <person name="Nishi S."/>
            <person name="Hori S."/>
            <person name="Arai W."/>
            <person name="Tsubouchi T."/>
            <person name="Morono Y."/>
            <person name="Uchiyama I."/>
            <person name="Ito T."/>
            <person name="Fujiyama A."/>
            <person name="Inagaki F."/>
            <person name="Takami H."/>
        </authorList>
    </citation>
    <scope>NUCLEOTIDE SEQUENCE</scope>
    <source>
        <strain evidence="2">Expedition CK06-06</strain>
    </source>
</reference>
<name>X1GYM1_9ZZZZ</name>
<dbReference type="Gene3D" id="1.10.10.10">
    <property type="entry name" value="Winged helix-like DNA-binding domain superfamily/Winged helix DNA-binding domain"/>
    <property type="match status" value="1"/>
</dbReference>
<feature type="region of interest" description="Disordered" evidence="1">
    <location>
        <begin position="54"/>
        <end position="78"/>
    </location>
</feature>
<feature type="compositionally biased region" description="Basic and acidic residues" evidence="1">
    <location>
        <begin position="62"/>
        <end position="78"/>
    </location>
</feature>
<gene>
    <name evidence="2" type="ORF">S03H2_17473</name>
</gene>
<evidence type="ECO:0000313" key="2">
    <source>
        <dbReference type="EMBL" id="GAH46719.1"/>
    </source>
</evidence>
<dbReference type="AlphaFoldDB" id="X1GYM1"/>
<proteinExistence type="predicted"/>
<sequence length="104" mass="11829">MTEIGITHISRSIKRLQKRNMIVTQIGKNGAVSYGIQKNYKKWKELPEQVITHTGKKVTHTGKLESEKPITDKGFEPPKDNKDIFKDIKNKVVEATAINQLNLT</sequence>